<feature type="binding site" evidence="7">
    <location>
        <position position="101"/>
    </location>
    <ligand>
        <name>shikimate</name>
        <dbReference type="ChEBI" id="CHEBI:36208"/>
    </ligand>
</feature>
<comment type="function">
    <text evidence="7">Involved in the biosynthesis of the chorismate, which leads to the biosynthesis of aromatic amino acids. Catalyzes the reversible NADPH linked reduction of 3-dehydroshikimate (DHSA) to yield shikimate (SA).</text>
</comment>
<evidence type="ECO:0000256" key="6">
    <source>
        <dbReference type="ARBA" id="ARBA00023141"/>
    </source>
</evidence>
<feature type="domain" description="Shikimate dehydrogenase substrate binding N-terminal" evidence="8">
    <location>
        <begin position="6"/>
        <end position="88"/>
    </location>
</feature>
<evidence type="ECO:0000259" key="8">
    <source>
        <dbReference type="Pfam" id="PF08501"/>
    </source>
</evidence>
<keyword evidence="10" id="KW-1185">Reference proteome</keyword>
<dbReference type="InterPro" id="IPR046346">
    <property type="entry name" value="Aminoacid_DH-like_N_sf"/>
</dbReference>
<proteinExistence type="inferred from homology"/>
<comment type="catalytic activity">
    <reaction evidence="7">
        <text>shikimate + NADP(+) = 3-dehydroshikimate + NADPH + H(+)</text>
        <dbReference type="Rhea" id="RHEA:17737"/>
        <dbReference type="ChEBI" id="CHEBI:15378"/>
        <dbReference type="ChEBI" id="CHEBI:16630"/>
        <dbReference type="ChEBI" id="CHEBI:36208"/>
        <dbReference type="ChEBI" id="CHEBI:57783"/>
        <dbReference type="ChEBI" id="CHEBI:58349"/>
        <dbReference type="EC" id="1.1.1.25"/>
    </reaction>
</comment>
<dbReference type="CDD" id="cd01065">
    <property type="entry name" value="NAD_bind_Shikimate_DH"/>
    <property type="match status" value="1"/>
</dbReference>
<feature type="binding site" evidence="7">
    <location>
        <position position="86"/>
    </location>
    <ligand>
        <name>shikimate</name>
        <dbReference type="ChEBI" id="CHEBI:36208"/>
    </ligand>
</feature>
<dbReference type="NCBIfam" id="TIGR00507">
    <property type="entry name" value="aroE"/>
    <property type="match status" value="1"/>
</dbReference>
<dbReference type="SUPFAM" id="SSF51735">
    <property type="entry name" value="NAD(P)-binding Rossmann-fold domains"/>
    <property type="match status" value="1"/>
</dbReference>
<evidence type="ECO:0000256" key="1">
    <source>
        <dbReference type="ARBA" id="ARBA00004871"/>
    </source>
</evidence>
<comment type="pathway">
    <text evidence="1 7">Metabolic intermediate biosynthesis; chorismate biosynthesis; chorismate from D-erythrose 4-phosphate and phosphoenolpyruvate: step 4/7.</text>
</comment>
<feature type="binding site" evidence="7">
    <location>
        <position position="210"/>
    </location>
    <ligand>
        <name>shikimate</name>
        <dbReference type="ChEBI" id="CHEBI:36208"/>
    </ligand>
</feature>
<keyword evidence="3 7" id="KW-0028">Amino-acid biosynthesis</keyword>
<evidence type="ECO:0000256" key="3">
    <source>
        <dbReference type="ARBA" id="ARBA00022605"/>
    </source>
</evidence>
<dbReference type="InterPro" id="IPR013708">
    <property type="entry name" value="Shikimate_DH-bd_N"/>
</dbReference>
<keyword evidence="5 7" id="KW-0560">Oxidoreductase</keyword>
<dbReference type="SUPFAM" id="SSF53223">
    <property type="entry name" value="Aminoacid dehydrogenase-like, N-terminal domain"/>
    <property type="match status" value="1"/>
</dbReference>
<evidence type="ECO:0000256" key="5">
    <source>
        <dbReference type="ARBA" id="ARBA00023002"/>
    </source>
</evidence>
<dbReference type="EC" id="1.1.1.25" evidence="2 7"/>
<dbReference type="Gene3D" id="3.40.50.720">
    <property type="entry name" value="NAD(P)-binding Rossmann-like Domain"/>
    <property type="match status" value="1"/>
</dbReference>
<comment type="caution">
    <text evidence="9">The sequence shown here is derived from an EMBL/GenBank/DDBJ whole genome shotgun (WGS) entry which is preliminary data.</text>
</comment>
<evidence type="ECO:0000256" key="2">
    <source>
        <dbReference type="ARBA" id="ARBA00012962"/>
    </source>
</evidence>
<dbReference type="Pfam" id="PF08501">
    <property type="entry name" value="Shikimate_dh_N"/>
    <property type="match status" value="1"/>
</dbReference>
<feature type="binding site" evidence="7">
    <location>
        <begin position="125"/>
        <end position="129"/>
    </location>
    <ligand>
        <name>NADP(+)</name>
        <dbReference type="ChEBI" id="CHEBI:58349"/>
    </ligand>
</feature>
<organism evidence="9 10">
    <name type="scientific">Carnobacterium inhibens</name>
    <dbReference type="NCBI Taxonomy" id="147709"/>
    <lineage>
        <taxon>Bacteria</taxon>
        <taxon>Bacillati</taxon>
        <taxon>Bacillota</taxon>
        <taxon>Bacilli</taxon>
        <taxon>Lactobacillales</taxon>
        <taxon>Carnobacteriaceae</taxon>
        <taxon>Carnobacterium</taxon>
    </lineage>
</organism>
<dbReference type="EMBL" id="WNJQ01000004">
    <property type="protein sequence ID" value="MBC9825424.1"/>
    <property type="molecule type" value="Genomic_DNA"/>
</dbReference>
<dbReference type="Proteomes" id="UP000638836">
    <property type="component" value="Unassembled WGS sequence"/>
</dbReference>
<feature type="binding site" evidence="7">
    <location>
        <position position="231"/>
    </location>
    <ligand>
        <name>NADP(+)</name>
        <dbReference type="ChEBI" id="CHEBI:58349"/>
    </ligand>
</feature>
<feature type="active site" description="Proton acceptor" evidence="7">
    <location>
        <position position="65"/>
    </location>
</feature>
<evidence type="ECO:0000313" key="9">
    <source>
        <dbReference type="EMBL" id="MBC9825424.1"/>
    </source>
</evidence>
<evidence type="ECO:0000256" key="7">
    <source>
        <dbReference type="HAMAP-Rule" id="MF_00222"/>
    </source>
</evidence>
<comment type="subunit">
    <text evidence="7">Homodimer.</text>
</comment>
<dbReference type="HAMAP" id="MF_00222">
    <property type="entry name" value="Shikimate_DH_AroE"/>
    <property type="match status" value="1"/>
</dbReference>
<reference evidence="9 10" key="1">
    <citation type="journal article" date="2020" name="Microorganisms">
        <title>New Insight into Antimicrobial Compounds from Food and Marine-Sourced Carnobacterium Species through Phenotype and Genome Analyses.</title>
        <authorList>
            <person name="Begrem S."/>
            <person name="Ivaniuk F."/>
            <person name="Gigout-Chevalier F."/>
            <person name="Kolypczuk L."/>
            <person name="Bonnetot S."/>
            <person name="Leroi F."/>
            <person name="Grovel O."/>
            <person name="Delbarre-Ladrat C."/>
            <person name="Passerini D."/>
        </authorList>
    </citation>
    <scope>NUCLEOTIDE SEQUENCE [LARGE SCALE GENOMIC DNA]</scope>
    <source>
        <strain evidence="9 10">MIP2551</strain>
    </source>
</reference>
<dbReference type="PANTHER" id="PTHR21089:SF1">
    <property type="entry name" value="BIFUNCTIONAL 3-DEHYDROQUINATE DEHYDRATASE_SHIKIMATE DEHYDROGENASE, CHLOROPLASTIC"/>
    <property type="match status" value="1"/>
</dbReference>
<dbReference type="Gene3D" id="3.40.50.10860">
    <property type="entry name" value="Leucine Dehydrogenase, chain A, domain 1"/>
    <property type="match status" value="1"/>
</dbReference>
<evidence type="ECO:0000256" key="4">
    <source>
        <dbReference type="ARBA" id="ARBA00022857"/>
    </source>
</evidence>
<evidence type="ECO:0000313" key="10">
    <source>
        <dbReference type="Proteomes" id="UP000638836"/>
    </source>
</evidence>
<feature type="binding site" evidence="7">
    <location>
        <position position="61"/>
    </location>
    <ligand>
        <name>shikimate</name>
        <dbReference type="ChEBI" id="CHEBI:36208"/>
    </ligand>
</feature>
<dbReference type="RefSeq" id="WP_034537791.1">
    <property type="nucleotide sequence ID" value="NZ_WNJQ01000004.1"/>
</dbReference>
<feature type="binding site" evidence="7">
    <location>
        <position position="238"/>
    </location>
    <ligand>
        <name>shikimate</name>
        <dbReference type="ChEBI" id="CHEBI:36208"/>
    </ligand>
</feature>
<sequence>MNFYGLFGESLVHSHSPSLHKLIYQKIGLDAAYKLFAFPPTQLKQAMDGVRTLSIKGVNVTIPYKEAVIPYLDEIGPFAKKLGAVNTIENVNGKLIGHNTDYSGFGLVLSRRNWDVNGKIAVILGSGGASKTVEAYLMDHGIQMIYIVSRNPERFKDTKNKQYTNYEDVQYLKGDFLINTSPVGMYPNVNETPLSETSIQRFDYLIDLIYNPSETTFLKLGRENNKQTANGLDMLVGQAVRAVEIWEKCSIDEQVTKELISEWKKRHGESL</sequence>
<keyword evidence="4 7" id="KW-0521">NADP</keyword>
<name>A0ABR7TBY6_9LACT</name>
<dbReference type="GO" id="GO:0004764">
    <property type="term" value="F:shikimate 3-dehydrogenase (NADP+) activity"/>
    <property type="evidence" value="ECO:0007669"/>
    <property type="project" value="UniProtKB-EC"/>
</dbReference>
<dbReference type="PANTHER" id="PTHR21089">
    <property type="entry name" value="SHIKIMATE DEHYDROGENASE"/>
    <property type="match status" value="1"/>
</dbReference>
<gene>
    <name evidence="7 9" type="primary">aroE</name>
    <name evidence="9" type="ORF">GLO26_06225</name>
</gene>
<feature type="binding site" evidence="7">
    <location>
        <position position="208"/>
    </location>
    <ligand>
        <name>NADP(+)</name>
        <dbReference type="ChEBI" id="CHEBI:58349"/>
    </ligand>
</feature>
<dbReference type="InterPro" id="IPR036291">
    <property type="entry name" value="NAD(P)-bd_dom_sf"/>
</dbReference>
<dbReference type="InterPro" id="IPR011342">
    <property type="entry name" value="Shikimate_DH"/>
</dbReference>
<accession>A0ABR7TBY6</accession>
<comment type="caution">
    <text evidence="7">Lacks conserved residue(s) required for the propagation of feature annotation.</text>
</comment>
<comment type="similarity">
    <text evidence="7">Belongs to the shikimate dehydrogenase family.</text>
</comment>
<feature type="binding site" evidence="7">
    <location>
        <begin position="14"/>
        <end position="16"/>
    </location>
    <ligand>
        <name>shikimate</name>
        <dbReference type="ChEBI" id="CHEBI:36208"/>
    </ligand>
</feature>
<keyword evidence="6 7" id="KW-0057">Aromatic amino acid biosynthesis</keyword>
<protein>
    <recommendedName>
        <fullName evidence="2 7">Shikimate dehydrogenase (NADP(+))</fullName>
        <shortName evidence="7">SDH</shortName>
        <ecNumber evidence="2 7">1.1.1.25</ecNumber>
    </recommendedName>
</protein>
<dbReference type="InterPro" id="IPR022893">
    <property type="entry name" value="Shikimate_DH_fam"/>
</dbReference>